<feature type="domain" description="SsuA/THI5-like" evidence="2">
    <location>
        <begin position="69"/>
        <end position="263"/>
    </location>
</feature>
<dbReference type="EMBL" id="VTWH01000002">
    <property type="protein sequence ID" value="KAA0970884.1"/>
    <property type="molecule type" value="Genomic_DNA"/>
</dbReference>
<feature type="chain" id="PRO_5022690192" evidence="1">
    <location>
        <begin position="32"/>
        <end position="358"/>
    </location>
</feature>
<feature type="signal peptide" evidence="1">
    <location>
        <begin position="1"/>
        <end position="31"/>
    </location>
</feature>
<evidence type="ECO:0000256" key="1">
    <source>
        <dbReference type="SAM" id="SignalP"/>
    </source>
</evidence>
<gene>
    <name evidence="3" type="ORF">FPY71_10475</name>
</gene>
<keyword evidence="1" id="KW-0732">Signal</keyword>
<organism evidence="3 4">
    <name type="scientific">Aureimonas fodinaquatilis</name>
    <dbReference type="NCBI Taxonomy" id="2565783"/>
    <lineage>
        <taxon>Bacteria</taxon>
        <taxon>Pseudomonadati</taxon>
        <taxon>Pseudomonadota</taxon>
        <taxon>Alphaproteobacteria</taxon>
        <taxon>Hyphomicrobiales</taxon>
        <taxon>Aurantimonadaceae</taxon>
        <taxon>Aureimonas</taxon>
    </lineage>
</organism>
<dbReference type="PROSITE" id="PS51318">
    <property type="entry name" value="TAT"/>
    <property type="match status" value="1"/>
</dbReference>
<accession>A0A5B0DVV3</accession>
<dbReference type="Proteomes" id="UP000324738">
    <property type="component" value="Unassembled WGS sequence"/>
</dbReference>
<sequence length="358" mass="38779">MSLFTINRRAALLAFAAAVALPMFAPGAANAQEWPEVIRIGAVPSASGKAFATGLTGVAHVKEFVEAEFKDTPVKVEWVYLTGAGPAINEAFANKQVEFGQYGILPSLLGHSRGLPTKAVLAYGGVSTFAVVPKDSPVQSLKDLKGKRIGTMLTTMMHWALLEALAQEGIAPDEVTIVGLQGLDLLPAVTSGQVDAVFSASELLTLEEQGLAKVVFSSRNGNPLTAGQGNYVADKDFIEQYPEATQRVVNGLLKAGYWLAQPENREENFEIWAKSGVSPSILAAELDGVDLKSLINPRLDEFYRGRVAAAVDFAQQEKLLRGDVNPEDFYDDRFYQKAIVELGYENFWPDRTADGRVK</sequence>
<evidence type="ECO:0000313" key="4">
    <source>
        <dbReference type="Proteomes" id="UP000324738"/>
    </source>
</evidence>
<evidence type="ECO:0000259" key="2">
    <source>
        <dbReference type="Pfam" id="PF09084"/>
    </source>
</evidence>
<reference evidence="3 4" key="1">
    <citation type="submission" date="2019-08" db="EMBL/GenBank/DDBJ databases">
        <title>Aureimonas fodiniaquatilis sp. nov., isolated from a coal mine wastewater.</title>
        <authorList>
            <person name="Kim W."/>
        </authorList>
    </citation>
    <scope>NUCLEOTIDE SEQUENCE [LARGE SCALE GENOMIC DNA]</scope>
    <source>
        <strain evidence="3 4">CAU 1482</strain>
    </source>
</reference>
<dbReference type="PANTHER" id="PTHR30024:SF21">
    <property type="entry name" value="ABC TRANSPORTER SUBSTRATE-BINDING PROTEIN"/>
    <property type="match status" value="1"/>
</dbReference>
<keyword evidence="4" id="KW-1185">Reference proteome</keyword>
<name>A0A5B0DVV3_9HYPH</name>
<protein>
    <submittedName>
        <fullName evidence="3">Sulfate ester transporter substrate-binding protein</fullName>
    </submittedName>
</protein>
<comment type="caution">
    <text evidence="3">The sequence shown here is derived from an EMBL/GenBank/DDBJ whole genome shotgun (WGS) entry which is preliminary data.</text>
</comment>
<proteinExistence type="predicted"/>
<dbReference type="AlphaFoldDB" id="A0A5B0DVV3"/>
<dbReference type="RefSeq" id="WP_149300196.1">
    <property type="nucleotide sequence ID" value="NZ_VTWH01000002.1"/>
</dbReference>
<dbReference type="Pfam" id="PF09084">
    <property type="entry name" value="NMT1"/>
    <property type="match status" value="1"/>
</dbReference>
<dbReference type="InterPro" id="IPR006311">
    <property type="entry name" value="TAT_signal"/>
</dbReference>
<evidence type="ECO:0000313" key="3">
    <source>
        <dbReference type="EMBL" id="KAA0970884.1"/>
    </source>
</evidence>
<dbReference type="InterPro" id="IPR015168">
    <property type="entry name" value="SsuA/THI5"/>
</dbReference>
<dbReference type="OrthoDB" id="7374754at2"/>
<dbReference type="SUPFAM" id="SSF53850">
    <property type="entry name" value="Periplasmic binding protein-like II"/>
    <property type="match status" value="1"/>
</dbReference>
<dbReference type="PANTHER" id="PTHR30024">
    <property type="entry name" value="ALIPHATIC SULFONATES-BINDING PROTEIN-RELATED"/>
    <property type="match status" value="1"/>
</dbReference>
<dbReference type="Gene3D" id="3.40.190.10">
    <property type="entry name" value="Periplasmic binding protein-like II"/>
    <property type="match status" value="2"/>
</dbReference>